<dbReference type="RefSeq" id="WP_007577537.1">
    <property type="nucleotide sequence ID" value="NZ_AGUD01000256.1"/>
</dbReference>
<dbReference type="GO" id="GO:0043139">
    <property type="term" value="F:5'-3' DNA helicase activity"/>
    <property type="evidence" value="ECO:0007669"/>
    <property type="project" value="TreeGrafter"/>
</dbReference>
<reference evidence="3 4" key="1">
    <citation type="journal article" date="2013" name="Biodegradation">
        <title>Quantitative proteomic analysis of ibuprofen-degrading Patulibacter sp. strain I11.</title>
        <authorList>
            <person name="Almeida B."/>
            <person name="Kjeldal H."/>
            <person name="Lolas I."/>
            <person name="Knudsen A.D."/>
            <person name="Carvalho G."/>
            <person name="Nielsen K.L."/>
            <person name="Barreto Crespo M.T."/>
            <person name="Stensballe A."/>
            <person name="Nielsen J.L."/>
        </authorList>
    </citation>
    <scope>NUCLEOTIDE SEQUENCE [LARGE SCALE GENOMIC DNA]</scope>
    <source>
        <strain evidence="3 4">I11</strain>
    </source>
</reference>
<gene>
    <name evidence="3" type="ORF">PAI11_34360</name>
</gene>
<organism evidence="3 4">
    <name type="scientific">Patulibacter medicamentivorans</name>
    <dbReference type="NCBI Taxonomy" id="1097667"/>
    <lineage>
        <taxon>Bacteria</taxon>
        <taxon>Bacillati</taxon>
        <taxon>Actinomycetota</taxon>
        <taxon>Thermoleophilia</taxon>
        <taxon>Solirubrobacterales</taxon>
        <taxon>Patulibacteraceae</taxon>
        <taxon>Patulibacter</taxon>
    </lineage>
</organism>
<dbReference type="CDD" id="cd18809">
    <property type="entry name" value="SF1_C_RecD"/>
    <property type="match status" value="1"/>
</dbReference>
<dbReference type="SUPFAM" id="SSF55464">
    <property type="entry name" value="Origin of replication-binding domain, RBD-like"/>
    <property type="match status" value="1"/>
</dbReference>
<comment type="caution">
    <text evidence="3">The sequence shown here is derived from an EMBL/GenBank/DDBJ whole genome shotgun (WGS) entry which is preliminary data.</text>
</comment>
<dbReference type="InterPro" id="IPR014059">
    <property type="entry name" value="TraI/TrwC_relax"/>
</dbReference>
<dbReference type="InterPro" id="IPR027417">
    <property type="entry name" value="P-loop_NTPase"/>
</dbReference>
<dbReference type="NCBIfam" id="TIGR02686">
    <property type="entry name" value="relax_trwC"/>
    <property type="match status" value="1"/>
</dbReference>
<dbReference type="Pfam" id="PF13604">
    <property type="entry name" value="AAA_30"/>
    <property type="match status" value="1"/>
</dbReference>
<proteinExistence type="predicted"/>
<evidence type="ECO:0000313" key="3">
    <source>
        <dbReference type="EMBL" id="EHN09729.1"/>
    </source>
</evidence>
<dbReference type="PANTHER" id="PTHR43788">
    <property type="entry name" value="DNA2/NAM7 HELICASE FAMILY MEMBER"/>
    <property type="match status" value="1"/>
</dbReference>
<dbReference type="PATRIC" id="fig|1097667.3.peg.3408"/>
<feature type="region of interest" description="Disordered" evidence="1">
    <location>
        <begin position="1089"/>
        <end position="1109"/>
    </location>
</feature>
<dbReference type="AlphaFoldDB" id="H0E9B9"/>
<dbReference type="PANTHER" id="PTHR43788:SF8">
    <property type="entry name" value="DNA-BINDING PROTEIN SMUBP-2"/>
    <property type="match status" value="1"/>
</dbReference>
<dbReference type="Gene3D" id="2.30.30.940">
    <property type="match status" value="1"/>
</dbReference>
<evidence type="ECO:0000256" key="1">
    <source>
        <dbReference type="SAM" id="MobiDB-lite"/>
    </source>
</evidence>
<dbReference type="InterPro" id="IPR014862">
    <property type="entry name" value="TrwC"/>
</dbReference>
<dbReference type="Proteomes" id="UP000005143">
    <property type="component" value="Unassembled WGS sequence"/>
</dbReference>
<protein>
    <submittedName>
        <fullName evidence="3">Ti-type conjugative transfer relaxase TraA</fullName>
    </submittedName>
</protein>
<dbReference type="Pfam" id="PF08751">
    <property type="entry name" value="TrwC"/>
    <property type="match status" value="1"/>
</dbReference>
<dbReference type="EMBL" id="AGUD01000256">
    <property type="protein sequence ID" value="EHN09729.1"/>
    <property type="molecule type" value="Genomic_DNA"/>
</dbReference>
<dbReference type="NCBIfam" id="NF041492">
    <property type="entry name" value="MobF"/>
    <property type="match status" value="1"/>
</dbReference>
<keyword evidence="4" id="KW-1185">Reference proteome</keyword>
<dbReference type="OrthoDB" id="4524286at2"/>
<sequence length="1109" mass="121171">MLSIGKIAPGQHRYYEQQVARGRDDYYSGKGEAPGEWTGAAAARLGLSGQVDTEQFNAMIEGIDPSDPELERRLNPRASTSKVAAYDLTFSAPKSVSVLYATADAATAADLVDAHERSVRAALQYLEDEAVKVRRGKAGAVVQPGGGLIAAAYRHRMARSLDPQLHTHVVCANLSEGPDGRWTALHARPIYQHAKAAGTLYQAHLRAEVRERLGLEWGDVHKGAAELRAIDAQVLKAFSRRREQMKELAAAGGVGLDTKASAEAAALGTRDRKSYDVDTVTWREEVRARAEDLGFDDLAITELLLDGRDRLQVEAPASAEGDLVELGAELTGDSVARPNLTALQNSFGTREAIVEVASAHPQGARVSEIRARTATVLERQDVHELAPGQGGPADEARFTTTDQVTLERKLIAAAVRRADADVAVVDERTLERVLAAADRPLNEDQERAVRGVTRSGNGVDVVEALAGTGKTYTAGVIRQAFERAGHHVIGAAPTGRAVRELHDEAGLPSWTLDGLFLSQMTTDQPLPDGTVVLLDEAGMASTRTSMWLLEAVEACNGKVIAIGDSGQLPSVMAGGWMHAVGQRVGDYELIEVMRQRDPRERRVLGLLHDGKPEPYVDWLDRNDRLSVHREPADALSQALEDWVDAVDEHGLDGALLITRNNDTRAALNARARAIRHGQGELQNPRTYGSIDIAVGDRVIARRNDRLVDVDNGTRGTVTAAHRGGIVVQTDSGSMRRLPAEYVAEHVEHAYALTGHGIQGGTVEWAGVVAQPRDLTRGWAYTALSRARGETHAYVQAIDADRQAERDDLAPHDAQEDRTRTRVLEETKARMSIRDDEDLALDQLTHAHAPDRDEPTVERTVVVDTQNGEVTPIADDLAAAPTAARARLQRAARERTRLRTIRDGLPLRPLERLDRAQDQRVRTLEQRDSMAQRYADLPAPPEPTLLRRAPRDEQAAERTRLRAGLAAADAQLQAIDEQIDTLRARIGDPEALRAQRLELADATKATDRDHQAALDELVAAEIREQPAWATRNLGTRPNTPAEVEAWDRAVRDVTEARLTGDPEAVIDGLGPEPTDREARRLWQDAREQLERSQRALGREAEGPVGLDRSR</sequence>
<accession>H0E9B9</accession>
<evidence type="ECO:0000313" key="4">
    <source>
        <dbReference type="Proteomes" id="UP000005143"/>
    </source>
</evidence>
<dbReference type="SUPFAM" id="SSF52540">
    <property type="entry name" value="P-loop containing nucleoside triphosphate hydrolases"/>
    <property type="match status" value="2"/>
</dbReference>
<dbReference type="Gene3D" id="3.40.50.300">
    <property type="entry name" value="P-loop containing nucleotide triphosphate hydrolases"/>
    <property type="match status" value="2"/>
</dbReference>
<name>H0E9B9_9ACTN</name>
<evidence type="ECO:0000259" key="2">
    <source>
        <dbReference type="Pfam" id="PF08751"/>
    </source>
</evidence>
<dbReference type="InterPro" id="IPR050534">
    <property type="entry name" value="Coronavir_polyprotein_1ab"/>
</dbReference>
<feature type="domain" description="TrwC relaxase" evidence="2">
    <location>
        <begin position="11"/>
        <end position="292"/>
    </location>
</feature>